<evidence type="ECO:0000313" key="7">
    <source>
        <dbReference type="EMBL" id="MCX2721104.1"/>
    </source>
</evidence>
<dbReference type="InterPro" id="IPR029061">
    <property type="entry name" value="THDP-binding"/>
</dbReference>
<evidence type="ECO:0000259" key="6">
    <source>
        <dbReference type="Pfam" id="PF02776"/>
    </source>
</evidence>
<dbReference type="InterPro" id="IPR045229">
    <property type="entry name" value="TPP_enz"/>
</dbReference>
<organism evidence="7 8">
    <name type="scientific">Roseibium salinum</name>
    <dbReference type="NCBI Taxonomy" id="1604349"/>
    <lineage>
        <taxon>Bacteria</taxon>
        <taxon>Pseudomonadati</taxon>
        <taxon>Pseudomonadota</taxon>
        <taxon>Alphaproteobacteria</taxon>
        <taxon>Hyphomicrobiales</taxon>
        <taxon>Stappiaceae</taxon>
        <taxon>Roseibium</taxon>
    </lineage>
</organism>
<comment type="similarity">
    <text evidence="1 3">Belongs to the TPP enzyme family.</text>
</comment>
<dbReference type="InterPro" id="IPR012001">
    <property type="entry name" value="Thiamin_PyroP_enz_TPP-bd_dom"/>
</dbReference>
<keyword evidence="8" id="KW-1185">Reference proteome</keyword>
<dbReference type="InterPro" id="IPR012000">
    <property type="entry name" value="Thiamin_PyroP_enz_cen_dom"/>
</dbReference>
<evidence type="ECO:0000256" key="3">
    <source>
        <dbReference type="RuleBase" id="RU362132"/>
    </source>
</evidence>
<feature type="domain" description="Thiamine pyrophosphate enzyme central" evidence="4">
    <location>
        <begin position="212"/>
        <end position="339"/>
    </location>
</feature>
<keyword evidence="2 3" id="KW-0786">Thiamine pyrophosphate</keyword>
<evidence type="ECO:0000313" key="8">
    <source>
        <dbReference type="Proteomes" id="UP001300261"/>
    </source>
</evidence>
<dbReference type="Pfam" id="PF00205">
    <property type="entry name" value="TPP_enzyme_M"/>
    <property type="match status" value="1"/>
</dbReference>
<dbReference type="InterPro" id="IPR029035">
    <property type="entry name" value="DHS-like_NAD/FAD-binding_dom"/>
</dbReference>
<feature type="domain" description="Thiamine pyrophosphate enzyme N-terminal TPP-binding" evidence="6">
    <location>
        <begin position="10"/>
        <end position="139"/>
    </location>
</feature>
<name>A0ABT3QVZ9_9HYPH</name>
<dbReference type="EMBL" id="JAPEVI010000001">
    <property type="protein sequence ID" value="MCX2721104.1"/>
    <property type="molecule type" value="Genomic_DNA"/>
</dbReference>
<dbReference type="Proteomes" id="UP001300261">
    <property type="component" value="Unassembled WGS sequence"/>
</dbReference>
<comment type="caution">
    <text evidence="7">The sequence shown here is derived from an EMBL/GenBank/DDBJ whole genome shotgun (WGS) entry which is preliminary data.</text>
</comment>
<evidence type="ECO:0000256" key="2">
    <source>
        <dbReference type="ARBA" id="ARBA00023052"/>
    </source>
</evidence>
<evidence type="ECO:0000256" key="1">
    <source>
        <dbReference type="ARBA" id="ARBA00007812"/>
    </source>
</evidence>
<dbReference type="RefSeq" id="WP_265960800.1">
    <property type="nucleotide sequence ID" value="NZ_JAPEVI010000001.1"/>
</dbReference>
<accession>A0ABT3QVZ9</accession>
<evidence type="ECO:0000259" key="4">
    <source>
        <dbReference type="Pfam" id="PF00205"/>
    </source>
</evidence>
<dbReference type="Gene3D" id="3.40.50.1220">
    <property type="entry name" value="TPP-binding domain"/>
    <property type="match status" value="1"/>
</dbReference>
<feature type="domain" description="Thiamine pyrophosphate enzyme TPP-binding" evidence="5">
    <location>
        <begin position="420"/>
        <end position="563"/>
    </location>
</feature>
<dbReference type="Pfam" id="PF02776">
    <property type="entry name" value="TPP_enzyme_N"/>
    <property type="match status" value="1"/>
</dbReference>
<dbReference type="Gene3D" id="3.40.50.970">
    <property type="match status" value="2"/>
</dbReference>
<dbReference type="CDD" id="cd07035">
    <property type="entry name" value="TPP_PYR_POX_like"/>
    <property type="match status" value="1"/>
</dbReference>
<reference evidence="7 8" key="1">
    <citation type="journal article" date="2016" name="Int. J. Syst. Evol. Microbiol.">
        <title>Labrenzia salina sp. nov., isolated from the rhizosphere of the halophyte Arthrocnemum macrostachyum.</title>
        <authorList>
            <person name="Camacho M."/>
            <person name="Redondo-Gomez S."/>
            <person name="Rodriguez-Llorente I."/>
            <person name="Rohde M."/>
            <person name="Sproer C."/>
            <person name="Schumann P."/>
            <person name="Klenk H.P."/>
            <person name="Montero-Calasanz M.D.C."/>
        </authorList>
    </citation>
    <scope>NUCLEOTIDE SEQUENCE [LARGE SCALE GENOMIC DNA]</scope>
    <source>
        <strain evidence="7 8">DSM 29163</strain>
    </source>
</reference>
<dbReference type="SUPFAM" id="SSF52518">
    <property type="entry name" value="Thiamin diphosphate-binding fold (THDP-binding)"/>
    <property type="match status" value="2"/>
</dbReference>
<proteinExistence type="inferred from homology"/>
<dbReference type="PANTHER" id="PTHR18968">
    <property type="entry name" value="THIAMINE PYROPHOSPHATE ENZYMES"/>
    <property type="match status" value="1"/>
</dbReference>
<dbReference type="CDD" id="cd02002">
    <property type="entry name" value="TPP_BFDC"/>
    <property type="match status" value="1"/>
</dbReference>
<dbReference type="SUPFAM" id="SSF52467">
    <property type="entry name" value="DHS-like NAD/FAD-binding domain"/>
    <property type="match status" value="1"/>
</dbReference>
<protein>
    <submittedName>
        <fullName evidence="7">Thiamine pyrophosphate-requiring protein</fullName>
    </submittedName>
</protein>
<sequence length="573" mass="61618">MSKDQVESITAGGAIFGKLKALGVDYVFANSGTDFPPIIEGLIEARREKIDLPVPVTCPHEGAAVAMAHGYYQISGRMQSVMLHTNVGLANGAIGAINASCDHVPVMLLSGRTPVTEKGRFGARTVPIGWGQEMFDQAALVREACKWDYELRFPEQVAELFDRAWAIANSTPKGPVYLSLPREVLCERTPPKGLDTPSSMAPVVTAPEPQSLARAADLLAAAKSPLIISQRGTGSRGTFEAFGRFVDDWALPVSHYWANQLSLPLAHPMQIGEQPEELLAEADVVLVVNSLAPWWPDKVSLRDDVKVIHLGPDPLFTRTPVRNFNADVTLAGETAQALGMLMAAMEKLPRDAQAIAARRARIASLAETNRKAVIAEAEKGAGGPMSKEWVSLCVGRAIKGRKATIFHELGLPLGPLDLEDHNSFFKEPHSGGLGWGLPAALGAQLAERDRLVFATMGDGSYMFANPTACHMIAEAMELPVITLVLNNEEWGAVRTSVAGLYKGGLTSTSNDVPMTRLQPSPDFTRTAEASRAYTETVTTGDALPSALERAIRVATEDKRQVLLNILIAPTGSH</sequence>
<dbReference type="PANTHER" id="PTHR18968:SF13">
    <property type="entry name" value="ACETOLACTATE SYNTHASE CATALYTIC SUBUNIT, MITOCHONDRIAL"/>
    <property type="match status" value="1"/>
</dbReference>
<dbReference type="Pfam" id="PF02775">
    <property type="entry name" value="TPP_enzyme_C"/>
    <property type="match status" value="1"/>
</dbReference>
<dbReference type="NCBIfam" id="NF006203">
    <property type="entry name" value="PRK08327.1"/>
    <property type="match status" value="1"/>
</dbReference>
<evidence type="ECO:0000259" key="5">
    <source>
        <dbReference type="Pfam" id="PF02775"/>
    </source>
</evidence>
<dbReference type="InterPro" id="IPR011766">
    <property type="entry name" value="TPP_enzyme_TPP-bd"/>
</dbReference>
<gene>
    <name evidence="7" type="ORF">ON753_01585</name>
</gene>